<proteinExistence type="predicted"/>
<protein>
    <submittedName>
        <fullName evidence="2">TerB family tellurite resistance protein</fullName>
    </submittedName>
</protein>
<accession>A0A9X3EJ08</accession>
<dbReference type="Gene3D" id="1.10.3680.10">
    <property type="entry name" value="TerB-like"/>
    <property type="match status" value="1"/>
</dbReference>
<feature type="domain" description="Co-chaperone DjlA N-terminal" evidence="1">
    <location>
        <begin position="62"/>
        <end position="114"/>
    </location>
</feature>
<dbReference type="Pfam" id="PF05099">
    <property type="entry name" value="TerB"/>
    <property type="match status" value="1"/>
</dbReference>
<dbReference type="InterPro" id="IPR007791">
    <property type="entry name" value="DjlA_N"/>
</dbReference>
<organism evidence="2 3">
    <name type="scientific">Nannocystis pusilla</name>
    <dbReference type="NCBI Taxonomy" id="889268"/>
    <lineage>
        <taxon>Bacteria</taxon>
        <taxon>Pseudomonadati</taxon>
        <taxon>Myxococcota</taxon>
        <taxon>Polyangia</taxon>
        <taxon>Nannocystales</taxon>
        <taxon>Nannocystaceae</taxon>
        <taxon>Nannocystis</taxon>
    </lineage>
</organism>
<keyword evidence="3" id="KW-1185">Reference proteome</keyword>
<dbReference type="AlphaFoldDB" id="A0A9X3EJ08"/>
<dbReference type="RefSeq" id="WP_267766533.1">
    <property type="nucleotide sequence ID" value="NZ_JAPNKE010000002.1"/>
</dbReference>
<dbReference type="Proteomes" id="UP001150924">
    <property type="component" value="Unassembled WGS sequence"/>
</dbReference>
<gene>
    <name evidence="2" type="ORF">OV079_04925</name>
</gene>
<evidence type="ECO:0000259" key="1">
    <source>
        <dbReference type="Pfam" id="PF05099"/>
    </source>
</evidence>
<dbReference type="CDD" id="cd07177">
    <property type="entry name" value="terB_like"/>
    <property type="match status" value="1"/>
</dbReference>
<dbReference type="EMBL" id="JAPNKE010000002">
    <property type="protein sequence ID" value="MCY1004922.1"/>
    <property type="molecule type" value="Genomic_DNA"/>
</dbReference>
<name>A0A9X3EJ08_9BACT</name>
<dbReference type="InterPro" id="IPR029024">
    <property type="entry name" value="TerB-like"/>
</dbReference>
<comment type="caution">
    <text evidence="2">The sequence shown here is derived from an EMBL/GenBank/DDBJ whole genome shotgun (WGS) entry which is preliminary data.</text>
</comment>
<sequence length="324" mass="35225">MEFFIPDPEQLTLGLRTLATVARVDGPLSDGEAAVLRAADALLGDGSGRDLDLLEPIAPAELAARFTPPPLRFQLVAAMLVMAMADGEVGQAEADLVAAFAAALGVESSAVHNLDRLARGHYRRARLDIVRRQWAPKKIAEMAAVQGRAIIPKAILGMLGLHQDPALTARYLALGRLAAGSLGRSYFEYMVANEFAFPGEAYAPPEAMVFHDMTHVLSGYGTTPDQEILAAAFSAGYSSYEVHNWFAFVLSQFQLGLQTAPNIPPARLQMDPARLLVAVRRGAAMTIDINDGWDYWEVIEEPVEALRERYHILPESAFMRTAAP</sequence>
<dbReference type="SUPFAM" id="SSF158682">
    <property type="entry name" value="TerB-like"/>
    <property type="match status" value="1"/>
</dbReference>
<reference evidence="2" key="1">
    <citation type="submission" date="2022-11" db="EMBL/GenBank/DDBJ databases">
        <title>Minimal conservation of predation-associated metabolite biosynthetic gene clusters underscores biosynthetic potential of Myxococcota including descriptions for ten novel species: Archangium lansinium sp. nov., Myxococcus landrumus sp. nov., Nannocystis bai.</title>
        <authorList>
            <person name="Ahearne A."/>
            <person name="Stevens C."/>
            <person name="Phillips K."/>
        </authorList>
    </citation>
    <scope>NUCLEOTIDE SEQUENCE</scope>
    <source>
        <strain evidence="2">Na p29</strain>
    </source>
</reference>
<evidence type="ECO:0000313" key="2">
    <source>
        <dbReference type="EMBL" id="MCY1004922.1"/>
    </source>
</evidence>
<evidence type="ECO:0000313" key="3">
    <source>
        <dbReference type="Proteomes" id="UP001150924"/>
    </source>
</evidence>